<evidence type="ECO:0000313" key="2">
    <source>
        <dbReference type="EMBL" id="MFD1184611.1"/>
    </source>
</evidence>
<dbReference type="RefSeq" id="WP_377521941.1">
    <property type="nucleotide sequence ID" value="NZ_JBHTLD010000001.1"/>
</dbReference>
<name>A0ABW3SIH5_9BACT</name>
<evidence type="ECO:0008006" key="4">
    <source>
        <dbReference type="Google" id="ProtNLM"/>
    </source>
</evidence>
<keyword evidence="1" id="KW-0732">Signal</keyword>
<feature type="signal peptide" evidence="1">
    <location>
        <begin position="1"/>
        <end position="22"/>
    </location>
</feature>
<feature type="chain" id="PRO_5045064250" description="Lipoprotein" evidence="1">
    <location>
        <begin position="23"/>
        <end position="208"/>
    </location>
</feature>
<dbReference type="Proteomes" id="UP001597094">
    <property type="component" value="Unassembled WGS sequence"/>
</dbReference>
<dbReference type="PROSITE" id="PS51257">
    <property type="entry name" value="PROKAR_LIPOPROTEIN"/>
    <property type="match status" value="1"/>
</dbReference>
<dbReference type="EMBL" id="JBHTLD010000001">
    <property type="protein sequence ID" value="MFD1184611.1"/>
    <property type="molecule type" value="Genomic_DNA"/>
</dbReference>
<evidence type="ECO:0000313" key="3">
    <source>
        <dbReference type="Proteomes" id="UP001597094"/>
    </source>
</evidence>
<proteinExistence type="predicted"/>
<protein>
    <recommendedName>
        <fullName evidence="4">Lipoprotein</fullName>
    </recommendedName>
</protein>
<gene>
    <name evidence="2" type="ORF">ACFQ2O_00235</name>
</gene>
<accession>A0ABW3SIH5</accession>
<reference evidence="3" key="1">
    <citation type="journal article" date="2019" name="Int. J. Syst. Evol. Microbiol.">
        <title>The Global Catalogue of Microorganisms (GCM) 10K type strain sequencing project: providing services to taxonomists for standard genome sequencing and annotation.</title>
        <authorList>
            <consortium name="The Broad Institute Genomics Platform"/>
            <consortium name="The Broad Institute Genome Sequencing Center for Infectious Disease"/>
            <person name="Wu L."/>
            <person name="Ma J."/>
        </authorList>
    </citation>
    <scope>NUCLEOTIDE SEQUENCE [LARGE SCALE GENOMIC DNA]</scope>
    <source>
        <strain evidence="3">JCM 31319</strain>
    </source>
</reference>
<keyword evidence="3" id="KW-1185">Reference proteome</keyword>
<comment type="caution">
    <text evidence="2">The sequence shown here is derived from an EMBL/GenBank/DDBJ whole genome shotgun (WGS) entry which is preliminary data.</text>
</comment>
<evidence type="ECO:0000256" key="1">
    <source>
        <dbReference type="SAM" id="SignalP"/>
    </source>
</evidence>
<organism evidence="2 3">
    <name type="scientific">Pontibacter rugosus</name>
    <dbReference type="NCBI Taxonomy" id="1745966"/>
    <lineage>
        <taxon>Bacteria</taxon>
        <taxon>Pseudomonadati</taxon>
        <taxon>Bacteroidota</taxon>
        <taxon>Cytophagia</taxon>
        <taxon>Cytophagales</taxon>
        <taxon>Hymenobacteraceae</taxon>
        <taxon>Pontibacter</taxon>
    </lineage>
</organism>
<sequence length="208" mass="22864">MKINLLALAALSTLFACGSDSADGNYNRAASDELIAEQVDADIKTSTDSIARATEEGKILHPLPDTLTKLLEENRPQAQIATLTDQAMASKRLKVGNPVFLRGNFNGNASLDYAVQVLQNDSIHIIAYLDYSKQAREVKVASYPAQKLNTEFFSTYQLRLAPQDSLVFDNRAQKQVPLKADGISVIGENLTTLYVLQQGRFVPFDAKK</sequence>